<evidence type="ECO:0000313" key="3">
    <source>
        <dbReference type="Proteomes" id="UP001419268"/>
    </source>
</evidence>
<gene>
    <name evidence="2" type="ORF">Scep_009788</name>
</gene>
<dbReference type="Proteomes" id="UP001419268">
    <property type="component" value="Unassembled WGS sequence"/>
</dbReference>
<evidence type="ECO:0000313" key="2">
    <source>
        <dbReference type="EMBL" id="KAK9140107.1"/>
    </source>
</evidence>
<accession>A0AAP0PDG7</accession>
<organism evidence="2 3">
    <name type="scientific">Stephania cephalantha</name>
    <dbReference type="NCBI Taxonomy" id="152367"/>
    <lineage>
        <taxon>Eukaryota</taxon>
        <taxon>Viridiplantae</taxon>
        <taxon>Streptophyta</taxon>
        <taxon>Embryophyta</taxon>
        <taxon>Tracheophyta</taxon>
        <taxon>Spermatophyta</taxon>
        <taxon>Magnoliopsida</taxon>
        <taxon>Ranunculales</taxon>
        <taxon>Menispermaceae</taxon>
        <taxon>Menispermoideae</taxon>
        <taxon>Cissampelideae</taxon>
        <taxon>Stephania</taxon>
    </lineage>
</organism>
<feature type="compositionally biased region" description="Polar residues" evidence="1">
    <location>
        <begin position="20"/>
        <end position="31"/>
    </location>
</feature>
<reference evidence="2 3" key="1">
    <citation type="submission" date="2024-01" db="EMBL/GenBank/DDBJ databases">
        <title>Genome assemblies of Stephania.</title>
        <authorList>
            <person name="Yang L."/>
        </authorList>
    </citation>
    <scope>NUCLEOTIDE SEQUENCE [LARGE SCALE GENOMIC DNA]</scope>
    <source>
        <strain evidence="2">JXDWG</strain>
        <tissue evidence="2">Leaf</tissue>
    </source>
</reference>
<comment type="caution">
    <text evidence="2">The sequence shown here is derived from an EMBL/GenBank/DDBJ whole genome shotgun (WGS) entry which is preliminary data.</text>
</comment>
<feature type="region of interest" description="Disordered" evidence="1">
    <location>
        <begin position="1"/>
        <end position="35"/>
    </location>
</feature>
<name>A0AAP0PDG7_9MAGN</name>
<dbReference type="EMBL" id="JBBNAG010000004">
    <property type="protein sequence ID" value="KAK9140107.1"/>
    <property type="molecule type" value="Genomic_DNA"/>
</dbReference>
<dbReference type="AlphaFoldDB" id="A0AAP0PDG7"/>
<keyword evidence="3" id="KW-1185">Reference proteome</keyword>
<evidence type="ECO:0000256" key="1">
    <source>
        <dbReference type="SAM" id="MobiDB-lite"/>
    </source>
</evidence>
<sequence>MVGSPDPDCHPGPIPESGPSEWSGTPTTLRNDATRAKLAPGCIGREIRPCPAYRLPRGDASGRLVSQCSGAGDAPTDALATGGDPAVPFIVDADWCRTLLGFIS</sequence>
<protein>
    <submittedName>
        <fullName evidence="2">Uncharacterized protein</fullName>
    </submittedName>
</protein>
<proteinExistence type="predicted"/>